<dbReference type="RefSeq" id="WP_182661005.1">
    <property type="nucleotide sequence ID" value="NZ_JACIVI010000001.1"/>
</dbReference>
<dbReference type="GO" id="GO:0016757">
    <property type="term" value="F:glycosyltransferase activity"/>
    <property type="evidence" value="ECO:0007669"/>
    <property type="project" value="UniProtKB-KW"/>
</dbReference>
<dbReference type="Proteomes" id="UP000586093">
    <property type="component" value="Unassembled WGS sequence"/>
</dbReference>
<evidence type="ECO:0000313" key="4">
    <source>
        <dbReference type="Proteomes" id="UP000586093"/>
    </source>
</evidence>
<protein>
    <submittedName>
        <fullName evidence="3">Glycosyltransferase family 4 protein</fullName>
    </submittedName>
</protein>
<gene>
    <name evidence="3" type="ORF">H4F90_02030</name>
</gene>
<organism evidence="3 4">
    <name type="scientific">Aquariibacter albus</name>
    <dbReference type="NCBI Taxonomy" id="2759899"/>
    <lineage>
        <taxon>Bacteria</taxon>
        <taxon>Pseudomonadati</taxon>
        <taxon>Pseudomonadota</taxon>
        <taxon>Betaproteobacteria</taxon>
        <taxon>Burkholderiales</taxon>
        <taxon>Sphaerotilaceae</taxon>
        <taxon>Aquariibacter</taxon>
    </lineage>
</organism>
<dbReference type="Gene3D" id="3.40.50.2000">
    <property type="entry name" value="Glycogen Phosphorylase B"/>
    <property type="match status" value="1"/>
</dbReference>
<keyword evidence="1" id="KW-0328">Glycosyltransferase</keyword>
<dbReference type="SUPFAM" id="SSF53756">
    <property type="entry name" value="UDP-Glycosyltransferase/glycogen phosphorylase"/>
    <property type="match status" value="1"/>
</dbReference>
<accession>A0A839HMZ1</accession>
<evidence type="ECO:0000256" key="1">
    <source>
        <dbReference type="ARBA" id="ARBA00022676"/>
    </source>
</evidence>
<dbReference type="Pfam" id="PF13692">
    <property type="entry name" value="Glyco_trans_1_4"/>
    <property type="match status" value="1"/>
</dbReference>
<keyword evidence="4" id="KW-1185">Reference proteome</keyword>
<name>A0A839HMZ1_9BURK</name>
<reference evidence="3 4" key="1">
    <citation type="submission" date="2020-08" db="EMBL/GenBank/DDBJ databases">
        <title>Aquariorum lacteus gen. nov., sp. nov., a new member of the family Comamonadaceae, isolated from freshwater aquarium.</title>
        <authorList>
            <person name="Chun S.-J."/>
        </authorList>
    </citation>
    <scope>NUCLEOTIDE SEQUENCE [LARGE SCALE GENOMIC DNA]</scope>
    <source>
        <strain evidence="3 4">SJAQ100</strain>
    </source>
</reference>
<dbReference type="EMBL" id="JACIVI010000001">
    <property type="protein sequence ID" value="MBB1160760.1"/>
    <property type="molecule type" value="Genomic_DNA"/>
</dbReference>
<sequence>MSDGATIARARPAVLNVSELDPDWNWLAPDYLGTPLDAPWVHRSVRSLGLPGWLPRRDSIARTVLAWQACREAAVQGGVLVSHGPRPAFYNGLLMPSLCPQAHHFIYAFNFTELPRGAQRALMGRVYRRADRLITFSSYELDLYKEVFGLAPDRLQMMLWAAPPLPRPVGPALVQGDYLCAIGSQGRDYASLVEAMRRLPHRRLVIVGSSASLVGLKAPSNVIARSDLPIEDVANILHHASLTVLPLQAQEVPCGHVTLVSAMHAGKAVVATDAHGLRDYLQHEKTAILCRPRHPSELAEAIERLLHDPDERERLARAGQDFARRHCTVDHVATCFSRFLDELPSP</sequence>
<comment type="caution">
    <text evidence="3">The sequence shown here is derived from an EMBL/GenBank/DDBJ whole genome shotgun (WGS) entry which is preliminary data.</text>
</comment>
<dbReference type="AlphaFoldDB" id="A0A839HMZ1"/>
<evidence type="ECO:0000256" key="2">
    <source>
        <dbReference type="ARBA" id="ARBA00022679"/>
    </source>
</evidence>
<keyword evidence="2 3" id="KW-0808">Transferase</keyword>
<dbReference type="PANTHER" id="PTHR12526:SF510">
    <property type="entry name" value="D-INOSITOL 3-PHOSPHATE GLYCOSYLTRANSFERASE"/>
    <property type="match status" value="1"/>
</dbReference>
<evidence type="ECO:0000313" key="3">
    <source>
        <dbReference type="EMBL" id="MBB1160760.1"/>
    </source>
</evidence>
<proteinExistence type="predicted"/>
<dbReference type="CDD" id="cd03801">
    <property type="entry name" value="GT4_PimA-like"/>
    <property type="match status" value="1"/>
</dbReference>
<dbReference type="PANTHER" id="PTHR12526">
    <property type="entry name" value="GLYCOSYLTRANSFERASE"/>
    <property type="match status" value="1"/>
</dbReference>